<evidence type="ECO:0000313" key="2">
    <source>
        <dbReference type="Proteomes" id="UP000298663"/>
    </source>
</evidence>
<organism evidence="1 2">
    <name type="scientific">Steinernema carpocapsae</name>
    <name type="common">Entomopathogenic nematode</name>
    <dbReference type="NCBI Taxonomy" id="34508"/>
    <lineage>
        <taxon>Eukaryota</taxon>
        <taxon>Metazoa</taxon>
        <taxon>Ecdysozoa</taxon>
        <taxon>Nematoda</taxon>
        <taxon>Chromadorea</taxon>
        <taxon>Rhabditida</taxon>
        <taxon>Tylenchina</taxon>
        <taxon>Panagrolaimomorpha</taxon>
        <taxon>Strongyloidoidea</taxon>
        <taxon>Steinernematidae</taxon>
        <taxon>Steinernema</taxon>
    </lineage>
</organism>
<dbReference type="AlphaFoldDB" id="A0A4U5PI43"/>
<keyword evidence="2" id="KW-1185">Reference proteome</keyword>
<reference evidence="1 2" key="2">
    <citation type="journal article" date="2019" name="G3 (Bethesda)">
        <title>Hybrid Assembly of the Genome of the Entomopathogenic Nematode Steinernema carpocapsae Identifies the X-Chromosome.</title>
        <authorList>
            <person name="Serra L."/>
            <person name="Macchietto M."/>
            <person name="Macias-Munoz A."/>
            <person name="McGill C.J."/>
            <person name="Rodriguez I.M."/>
            <person name="Rodriguez B."/>
            <person name="Murad R."/>
            <person name="Mortazavi A."/>
        </authorList>
    </citation>
    <scope>NUCLEOTIDE SEQUENCE [LARGE SCALE GENOMIC DNA]</scope>
    <source>
        <strain evidence="1 2">ALL</strain>
    </source>
</reference>
<name>A0A4U5PI43_STECR</name>
<gene>
    <name evidence="1" type="ORF">L596_010270</name>
</gene>
<sequence>MMPKSCTCQSLHRQVEQFCCRRLFDVLVSAADYRTVGLLTFFADQWIKWSTLYRNRQVQNQVQVKR</sequence>
<evidence type="ECO:0000313" key="1">
    <source>
        <dbReference type="EMBL" id="TKR96220.1"/>
    </source>
</evidence>
<reference evidence="1 2" key="1">
    <citation type="journal article" date="2015" name="Genome Biol.">
        <title>Comparative genomics of Steinernema reveals deeply conserved gene regulatory networks.</title>
        <authorList>
            <person name="Dillman A.R."/>
            <person name="Macchietto M."/>
            <person name="Porter C.F."/>
            <person name="Rogers A."/>
            <person name="Williams B."/>
            <person name="Antoshechkin I."/>
            <person name="Lee M.M."/>
            <person name="Goodwin Z."/>
            <person name="Lu X."/>
            <person name="Lewis E.E."/>
            <person name="Goodrich-Blair H."/>
            <person name="Stock S.P."/>
            <person name="Adams B.J."/>
            <person name="Sternberg P.W."/>
            <person name="Mortazavi A."/>
        </authorList>
    </citation>
    <scope>NUCLEOTIDE SEQUENCE [LARGE SCALE GENOMIC DNA]</scope>
    <source>
        <strain evidence="1 2">ALL</strain>
    </source>
</reference>
<dbReference type="Proteomes" id="UP000298663">
    <property type="component" value="Unassembled WGS sequence"/>
</dbReference>
<comment type="caution">
    <text evidence="1">The sequence shown here is derived from an EMBL/GenBank/DDBJ whole genome shotgun (WGS) entry which is preliminary data.</text>
</comment>
<proteinExistence type="predicted"/>
<accession>A0A4U5PI43</accession>
<dbReference type="EMBL" id="AZBU02000002">
    <property type="protein sequence ID" value="TKR96220.1"/>
    <property type="molecule type" value="Genomic_DNA"/>
</dbReference>
<protein>
    <submittedName>
        <fullName evidence="1">Uncharacterized protein</fullName>
    </submittedName>
</protein>